<dbReference type="AlphaFoldDB" id="A0A2P2MMW2"/>
<organism evidence="1">
    <name type="scientific">Rhizophora mucronata</name>
    <name type="common">Asiatic mangrove</name>
    <dbReference type="NCBI Taxonomy" id="61149"/>
    <lineage>
        <taxon>Eukaryota</taxon>
        <taxon>Viridiplantae</taxon>
        <taxon>Streptophyta</taxon>
        <taxon>Embryophyta</taxon>
        <taxon>Tracheophyta</taxon>
        <taxon>Spermatophyta</taxon>
        <taxon>Magnoliopsida</taxon>
        <taxon>eudicotyledons</taxon>
        <taxon>Gunneridae</taxon>
        <taxon>Pentapetalae</taxon>
        <taxon>rosids</taxon>
        <taxon>fabids</taxon>
        <taxon>Malpighiales</taxon>
        <taxon>Rhizophoraceae</taxon>
        <taxon>Rhizophora</taxon>
    </lineage>
</organism>
<reference evidence="1" key="1">
    <citation type="submission" date="2018-02" db="EMBL/GenBank/DDBJ databases">
        <title>Rhizophora mucronata_Transcriptome.</title>
        <authorList>
            <person name="Meera S.P."/>
            <person name="Sreeshan A."/>
            <person name="Augustine A."/>
        </authorList>
    </citation>
    <scope>NUCLEOTIDE SEQUENCE</scope>
    <source>
        <tissue evidence="1">Leaf</tissue>
    </source>
</reference>
<proteinExistence type="predicted"/>
<sequence>MQGRICTFTRSFSYNIIEEYLQCNHTRQINQCCHHWDDKSNKTFTTTSSPMGNKSIGKHT</sequence>
<name>A0A2P2MMW2_RHIMU</name>
<protein>
    <submittedName>
        <fullName evidence="1">Uncharacterized protein</fullName>
    </submittedName>
</protein>
<accession>A0A2P2MMW2</accession>
<dbReference type="EMBL" id="GGEC01051064">
    <property type="protein sequence ID" value="MBX31548.1"/>
    <property type="molecule type" value="Transcribed_RNA"/>
</dbReference>
<evidence type="ECO:0000313" key="1">
    <source>
        <dbReference type="EMBL" id="MBX31548.1"/>
    </source>
</evidence>